<dbReference type="PANTHER" id="PTHR40940:SF1">
    <property type="entry name" value="PROTEIN BATD"/>
    <property type="match status" value="1"/>
</dbReference>
<accession>A0A1Y1Q8I9</accession>
<comment type="caution">
    <text evidence="2">The sequence shown here is derived from an EMBL/GenBank/DDBJ whole genome shotgun (WGS) entry which is preliminary data.</text>
</comment>
<feature type="signal peptide" evidence="1">
    <location>
        <begin position="1"/>
        <end position="24"/>
    </location>
</feature>
<proteinExistence type="predicted"/>
<evidence type="ECO:0000313" key="2">
    <source>
        <dbReference type="EMBL" id="OQW99506.1"/>
    </source>
</evidence>
<dbReference type="AlphaFoldDB" id="A0A1Y1Q8I9"/>
<evidence type="ECO:0000313" key="3">
    <source>
        <dbReference type="Proteomes" id="UP000192491"/>
    </source>
</evidence>
<keyword evidence="1" id="KW-0732">Signal</keyword>
<gene>
    <name evidence="2" type="ORF">BWK73_50340</name>
</gene>
<dbReference type="PANTHER" id="PTHR40940">
    <property type="entry name" value="PROTEIN BATD-RELATED"/>
    <property type="match status" value="1"/>
</dbReference>
<dbReference type="EMBL" id="MTEJ01000695">
    <property type="protein sequence ID" value="OQW99506.1"/>
    <property type="molecule type" value="Genomic_DNA"/>
</dbReference>
<organism evidence="2 3">
    <name type="scientific">Thiothrix lacustris</name>
    <dbReference type="NCBI Taxonomy" id="525917"/>
    <lineage>
        <taxon>Bacteria</taxon>
        <taxon>Pseudomonadati</taxon>
        <taxon>Pseudomonadota</taxon>
        <taxon>Gammaproteobacteria</taxon>
        <taxon>Thiotrichales</taxon>
        <taxon>Thiotrichaceae</taxon>
        <taxon>Thiothrix</taxon>
    </lineage>
</organism>
<feature type="chain" id="PRO_5011010478" evidence="1">
    <location>
        <begin position="25"/>
        <end position="172"/>
    </location>
</feature>
<dbReference type="InterPro" id="IPR025738">
    <property type="entry name" value="BatD"/>
</dbReference>
<evidence type="ECO:0000256" key="1">
    <source>
        <dbReference type="SAM" id="SignalP"/>
    </source>
</evidence>
<dbReference type="Pfam" id="PF13584">
    <property type="entry name" value="BatD"/>
    <property type="match status" value="1"/>
</dbReference>
<reference evidence="2 3" key="1">
    <citation type="submission" date="2017-01" db="EMBL/GenBank/DDBJ databases">
        <title>Novel large sulfur bacteria in the metagenomes of groundwater-fed chemosynthetic microbial mats in the Lake Huron basin.</title>
        <authorList>
            <person name="Sharrar A.M."/>
            <person name="Flood B.E."/>
            <person name="Bailey J.V."/>
            <person name="Jones D.S."/>
            <person name="Biddanda B."/>
            <person name="Ruberg S.A."/>
            <person name="Marcus D.N."/>
            <person name="Dick G.J."/>
        </authorList>
    </citation>
    <scope>NUCLEOTIDE SEQUENCE [LARGE SCALE GENOMIC DNA]</scope>
    <source>
        <strain evidence="2">A8</strain>
    </source>
</reference>
<sequence length="172" mass="19095">MRKREVKNGKVVVNCLCLPFWTHAATIMAQLDRNPVAMGDPVVLTFTTNSMLSSEPDLTPLAQDFEVRGRSQSNSMVMINGVSSLRTTWEITLYPRRTGTLPIPAIQFGTDQSQALDVQVLEQPVPVAGTRYFHRIKHRATTAICAAANHRYATYVPRNAVRSTSQLEPPAD</sequence>
<dbReference type="Proteomes" id="UP000192491">
    <property type="component" value="Unassembled WGS sequence"/>
</dbReference>
<name>A0A1Y1Q8I9_9GAMM</name>
<protein>
    <submittedName>
        <fullName evidence="2">Uncharacterized protein</fullName>
    </submittedName>
</protein>